<organism evidence="1 2">
    <name type="scientific">Streptomyces varsoviensis</name>
    <dbReference type="NCBI Taxonomy" id="67373"/>
    <lineage>
        <taxon>Bacteria</taxon>
        <taxon>Bacillati</taxon>
        <taxon>Actinomycetota</taxon>
        <taxon>Actinomycetes</taxon>
        <taxon>Kitasatosporales</taxon>
        <taxon>Streptomycetaceae</taxon>
        <taxon>Streptomyces</taxon>
    </lineage>
</organism>
<evidence type="ECO:0000313" key="2">
    <source>
        <dbReference type="Proteomes" id="UP000037020"/>
    </source>
</evidence>
<dbReference type="EMBL" id="LGUT01004763">
    <property type="protein sequence ID" value="KOG36267.1"/>
    <property type="molecule type" value="Genomic_DNA"/>
</dbReference>
<accession>A0ABR5IQT9</accession>
<protein>
    <submittedName>
        <fullName evidence="1">Uncharacterized protein</fullName>
    </submittedName>
</protein>
<dbReference type="Proteomes" id="UP000037020">
    <property type="component" value="Unassembled WGS sequence"/>
</dbReference>
<comment type="caution">
    <text evidence="1">The sequence shown here is derived from an EMBL/GenBank/DDBJ whole genome shotgun (WGS) entry which is preliminary data.</text>
</comment>
<sequence length="65" mass="6412">MSAAVSHVRAVSVTFSRVRGRPAAALVPPASPLPRALALSAVALLALAPAAAAQEAGQGLELSLI</sequence>
<reference evidence="1 2" key="1">
    <citation type="submission" date="2015-07" db="EMBL/GenBank/DDBJ databases">
        <authorList>
            <person name="Ju K.-S."/>
            <person name="Doroghazi J.R."/>
            <person name="Metcalf W.W."/>
        </authorList>
    </citation>
    <scope>NUCLEOTIDE SEQUENCE [LARGE SCALE GENOMIC DNA]</scope>
    <source>
        <strain evidence="1 2">NRRL B-3589</strain>
    </source>
</reference>
<feature type="non-terminal residue" evidence="1">
    <location>
        <position position="65"/>
    </location>
</feature>
<name>A0ABR5IQT9_9ACTN</name>
<keyword evidence="2" id="KW-1185">Reference proteome</keyword>
<gene>
    <name evidence="1" type="ORF">ADK38_47505</name>
</gene>
<proteinExistence type="predicted"/>
<evidence type="ECO:0000313" key="1">
    <source>
        <dbReference type="EMBL" id="KOG36267.1"/>
    </source>
</evidence>